<dbReference type="EMBL" id="JAJSOW010000105">
    <property type="protein sequence ID" value="KAI9165388.1"/>
    <property type="molecule type" value="Genomic_DNA"/>
</dbReference>
<dbReference type="AlphaFoldDB" id="A0AAD5IJA0"/>
<sequence length="246" mass="27678">MKKDFVQNVYAGGMLVKFSFDAFSHKKGVLYRSFNGDATTRYPPYHHNLGVDLSTEEVKEPPVDIGINQWYSLYPSRGLKRPRGPKRARTEAEGSESEAEDVKGAEEDDNVRLLTRMLNVLKATRSEQTNAHAAQREEIRAVKDEIIREITTSEGRTRAMINDVEDGLMQDFTELRTELKISPYNRQKKAHPFAPSHARPTGGPTISEEAAQICIATEMFLKELADKEAAARDPSGKGKRKLSRTL</sequence>
<reference evidence="2" key="2">
    <citation type="submission" date="2023-02" db="EMBL/GenBank/DDBJ databases">
        <authorList>
            <person name="Swenson N.G."/>
            <person name="Wegrzyn J.L."/>
            <person name="Mcevoy S.L."/>
        </authorList>
    </citation>
    <scope>NUCLEOTIDE SEQUENCE</scope>
    <source>
        <strain evidence="2">91603</strain>
        <tissue evidence="2">Leaf</tissue>
    </source>
</reference>
<feature type="compositionally biased region" description="Basic and acidic residues" evidence="1">
    <location>
        <begin position="227"/>
        <end position="236"/>
    </location>
</feature>
<feature type="region of interest" description="Disordered" evidence="1">
    <location>
        <begin position="227"/>
        <end position="246"/>
    </location>
</feature>
<reference evidence="2" key="1">
    <citation type="journal article" date="2022" name="Plant J.">
        <title>Strategies of tolerance reflected in two North American maple genomes.</title>
        <authorList>
            <person name="McEvoy S.L."/>
            <person name="Sezen U.U."/>
            <person name="Trouern-Trend A."/>
            <person name="McMahon S.M."/>
            <person name="Schaberg P.G."/>
            <person name="Yang J."/>
            <person name="Wegrzyn J.L."/>
            <person name="Swenson N.G."/>
        </authorList>
    </citation>
    <scope>NUCLEOTIDE SEQUENCE</scope>
    <source>
        <strain evidence="2">91603</strain>
    </source>
</reference>
<comment type="caution">
    <text evidence="2">The sequence shown here is derived from an EMBL/GenBank/DDBJ whole genome shotgun (WGS) entry which is preliminary data.</text>
</comment>
<evidence type="ECO:0000313" key="3">
    <source>
        <dbReference type="Proteomes" id="UP001064489"/>
    </source>
</evidence>
<evidence type="ECO:0000313" key="2">
    <source>
        <dbReference type="EMBL" id="KAI9165388.1"/>
    </source>
</evidence>
<proteinExistence type="predicted"/>
<feature type="region of interest" description="Disordered" evidence="1">
    <location>
        <begin position="78"/>
        <end position="107"/>
    </location>
</feature>
<accession>A0AAD5IJA0</accession>
<feature type="compositionally biased region" description="Basic residues" evidence="1">
    <location>
        <begin position="78"/>
        <end position="87"/>
    </location>
</feature>
<evidence type="ECO:0000256" key="1">
    <source>
        <dbReference type="SAM" id="MobiDB-lite"/>
    </source>
</evidence>
<gene>
    <name evidence="2" type="ORF">LWI28_013198</name>
</gene>
<dbReference type="Proteomes" id="UP001064489">
    <property type="component" value="Chromosome 10"/>
</dbReference>
<keyword evidence="3" id="KW-1185">Reference proteome</keyword>
<feature type="compositionally biased region" description="Basic residues" evidence="1">
    <location>
        <begin position="237"/>
        <end position="246"/>
    </location>
</feature>
<organism evidence="2 3">
    <name type="scientific">Acer negundo</name>
    <name type="common">Box elder</name>
    <dbReference type="NCBI Taxonomy" id="4023"/>
    <lineage>
        <taxon>Eukaryota</taxon>
        <taxon>Viridiplantae</taxon>
        <taxon>Streptophyta</taxon>
        <taxon>Embryophyta</taxon>
        <taxon>Tracheophyta</taxon>
        <taxon>Spermatophyta</taxon>
        <taxon>Magnoliopsida</taxon>
        <taxon>eudicotyledons</taxon>
        <taxon>Gunneridae</taxon>
        <taxon>Pentapetalae</taxon>
        <taxon>rosids</taxon>
        <taxon>malvids</taxon>
        <taxon>Sapindales</taxon>
        <taxon>Sapindaceae</taxon>
        <taxon>Hippocastanoideae</taxon>
        <taxon>Acereae</taxon>
        <taxon>Acer</taxon>
    </lineage>
</organism>
<name>A0AAD5IJA0_ACENE</name>
<protein>
    <submittedName>
        <fullName evidence="2">Uncharacterized protein</fullName>
    </submittedName>
</protein>